<evidence type="ECO:0000256" key="3">
    <source>
        <dbReference type="SAM" id="SignalP"/>
    </source>
</evidence>
<comment type="caution">
    <text evidence="4">The sequence shown here is derived from an EMBL/GenBank/DDBJ whole genome shotgun (WGS) entry which is preliminary data.</text>
</comment>
<feature type="compositionally biased region" description="Low complexity" evidence="2">
    <location>
        <begin position="44"/>
        <end position="59"/>
    </location>
</feature>
<gene>
    <name evidence="4" type="ORF">HNP84_003025</name>
</gene>
<dbReference type="Pfam" id="PF13416">
    <property type="entry name" value="SBP_bac_8"/>
    <property type="match status" value="1"/>
</dbReference>
<organism evidence="4 5">
    <name type="scientific">Thermocatellispora tengchongensis</name>
    <dbReference type="NCBI Taxonomy" id="1073253"/>
    <lineage>
        <taxon>Bacteria</taxon>
        <taxon>Bacillati</taxon>
        <taxon>Actinomycetota</taxon>
        <taxon>Actinomycetes</taxon>
        <taxon>Streptosporangiales</taxon>
        <taxon>Streptosporangiaceae</taxon>
        <taxon>Thermocatellispora</taxon>
    </lineage>
</organism>
<accession>A0A840NWU1</accession>
<dbReference type="PANTHER" id="PTHR30222">
    <property type="entry name" value="SPERMIDINE/PUTRESCINE-BINDING PERIPLASMIC PROTEIN"/>
    <property type="match status" value="1"/>
</dbReference>
<keyword evidence="1 3" id="KW-0732">Signal</keyword>
<evidence type="ECO:0000313" key="5">
    <source>
        <dbReference type="Proteomes" id="UP000578449"/>
    </source>
</evidence>
<dbReference type="SUPFAM" id="SSF53850">
    <property type="entry name" value="Periplasmic binding protein-like II"/>
    <property type="match status" value="1"/>
</dbReference>
<feature type="chain" id="PRO_5032561671" evidence="3">
    <location>
        <begin position="36"/>
        <end position="401"/>
    </location>
</feature>
<evidence type="ECO:0000256" key="1">
    <source>
        <dbReference type="ARBA" id="ARBA00022729"/>
    </source>
</evidence>
<feature type="signal peptide" evidence="3">
    <location>
        <begin position="1"/>
        <end position="35"/>
    </location>
</feature>
<dbReference type="PANTHER" id="PTHR30222:SF18">
    <property type="entry name" value="BIFUNCTIONAL POLYHYDROXYBUTYRATE SYNTHASE _ ABC TRANSPORTER PERIPLASMIC BINDING PROTEIN-RELATED"/>
    <property type="match status" value="1"/>
</dbReference>
<dbReference type="Gene3D" id="3.40.190.10">
    <property type="entry name" value="Periplasmic binding protein-like II"/>
    <property type="match status" value="2"/>
</dbReference>
<evidence type="ECO:0000256" key="2">
    <source>
        <dbReference type="SAM" id="MobiDB-lite"/>
    </source>
</evidence>
<dbReference type="RefSeq" id="WP_185050230.1">
    <property type="nucleotide sequence ID" value="NZ_BAABIX010000010.1"/>
</dbReference>
<reference evidence="4 5" key="1">
    <citation type="submission" date="2020-08" db="EMBL/GenBank/DDBJ databases">
        <title>Genomic Encyclopedia of Type Strains, Phase IV (KMG-IV): sequencing the most valuable type-strain genomes for metagenomic binning, comparative biology and taxonomic classification.</title>
        <authorList>
            <person name="Goeker M."/>
        </authorList>
    </citation>
    <scope>NUCLEOTIDE SEQUENCE [LARGE SCALE GENOMIC DNA]</scope>
    <source>
        <strain evidence="4 5">DSM 45615</strain>
    </source>
</reference>
<protein>
    <submittedName>
        <fullName evidence="4">Putative spermidine/putrescine transport system substrate-binding protein</fullName>
    </submittedName>
</protein>
<dbReference type="Proteomes" id="UP000578449">
    <property type="component" value="Unassembled WGS sequence"/>
</dbReference>
<sequence>MPSGERGERVMRGGRVAALAGACCLALAACGTATAQTSHTADTSPPAASARIASKAATPTPTPTPSIGEGEGQITVLGYRGYVEYGGTDSRANWVAAFERESGCRVTTLDQVRTPAELAQRYAEKSYDVVSASPELAGLLIGQGKVRQIDTALVPGFHEMPKRLRSLPAYTRDGKTYGVPFLWSADQVLYDEGGPKDWRGLFTAGGATALRDDPLTIAAAALALGVQDPYQLTREQLDRAVALLAERDGDERSYFLDSLDVIEGFATGDLAAAQATPYDLQLLRAAGRQVRAVTGGRMPGRADAWMISAEAAHPNCAYRWLAWMSSTDVQRQAAAWTGLAPADPDACNGRAGRVCAAFHVGEDAWLDRVSFAVRPSGDCGGQDGECTDYTEWESRWRTLVD</sequence>
<dbReference type="EMBL" id="JACHGN010000005">
    <property type="protein sequence ID" value="MBB5133304.1"/>
    <property type="molecule type" value="Genomic_DNA"/>
</dbReference>
<dbReference type="InterPro" id="IPR006059">
    <property type="entry name" value="SBP"/>
</dbReference>
<keyword evidence="5" id="KW-1185">Reference proteome</keyword>
<dbReference type="PROSITE" id="PS51257">
    <property type="entry name" value="PROKAR_LIPOPROTEIN"/>
    <property type="match status" value="1"/>
</dbReference>
<evidence type="ECO:0000313" key="4">
    <source>
        <dbReference type="EMBL" id="MBB5133304.1"/>
    </source>
</evidence>
<feature type="region of interest" description="Disordered" evidence="2">
    <location>
        <begin position="37"/>
        <end position="71"/>
    </location>
</feature>
<dbReference type="AlphaFoldDB" id="A0A840NWU1"/>
<name>A0A840NWU1_9ACTN</name>
<proteinExistence type="predicted"/>